<proteinExistence type="predicted"/>
<comment type="caution">
    <text evidence="6">The sequence shown here is derived from an EMBL/GenBank/DDBJ whole genome shotgun (WGS) entry which is preliminary data.</text>
</comment>
<dbReference type="Pfam" id="PF02875">
    <property type="entry name" value="Mur_ligase_C"/>
    <property type="match status" value="1"/>
</dbReference>
<feature type="domain" description="Mur ligase central" evidence="5">
    <location>
        <begin position="31"/>
        <end position="71"/>
    </location>
</feature>
<reference evidence="6 7" key="1">
    <citation type="journal article" date="2016" name="Nat. Commun.">
        <title>Thousands of microbial genomes shed light on interconnected biogeochemical processes in an aquifer system.</title>
        <authorList>
            <person name="Anantharaman K."/>
            <person name="Brown C.T."/>
            <person name="Hug L.A."/>
            <person name="Sharon I."/>
            <person name="Castelle C.J."/>
            <person name="Probst A.J."/>
            <person name="Thomas B.C."/>
            <person name="Singh A."/>
            <person name="Wilkins M.J."/>
            <person name="Karaoz U."/>
            <person name="Brodie E.L."/>
            <person name="Williams K.H."/>
            <person name="Hubbard S.S."/>
            <person name="Banfield J.F."/>
        </authorList>
    </citation>
    <scope>NUCLEOTIDE SEQUENCE [LARGE SCALE GENOMIC DNA]</scope>
</reference>
<dbReference type="PANTHER" id="PTHR43024:SF1">
    <property type="entry name" value="UDP-N-ACETYLMURAMOYL-TRIPEPTIDE--D-ALANYL-D-ALANINE LIGASE"/>
    <property type="match status" value="1"/>
</dbReference>
<dbReference type="AlphaFoldDB" id="A0A1F5WNR9"/>
<gene>
    <name evidence="6" type="ORF">A3F23_00380</name>
</gene>
<evidence type="ECO:0000256" key="3">
    <source>
        <dbReference type="ARBA" id="ARBA00022840"/>
    </source>
</evidence>
<dbReference type="Proteomes" id="UP000177723">
    <property type="component" value="Unassembled WGS sequence"/>
</dbReference>
<feature type="domain" description="Mur ligase central" evidence="5">
    <location>
        <begin position="100"/>
        <end position="252"/>
    </location>
</feature>
<dbReference type="InterPro" id="IPR004101">
    <property type="entry name" value="Mur_ligase_C"/>
</dbReference>
<dbReference type="InterPro" id="IPR036565">
    <property type="entry name" value="Mur-like_cat_sf"/>
</dbReference>
<dbReference type="InterPro" id="IPR013221">
    <property type="entry name" value="Mur_ligase_cen"/>
</dbReference>
<dbReference type="SUPFAM" id="SSF53244">
    <property type="entry name" value="MurD-like peptide ligases, peptide-binding domain"/>
    <property type="match status" value="1"/>
</dbReference>
<keyword evidence="3" id="KW-0067">ATP-binding</keyword>
<dbReference type="SUPFAM" id="SSF53623">
    <property type="entry name" value="MurD-like peptide ligases, catalytic domain"/>
    <property type="match status" value="1"/>
</dbReference>
<dbReference type="GO" id="GO:0016881">
    <property type="term" value="F:acid-amino acid ligase activity"/>
    <property type="evidence" value="ECO:0007669"/>
    <property type="project" value="InterPro"/>
</dbReference>
<keyword evidence="1" id="KW-0436">Ligase</keyword>
<evidence type="ECO:0008006" key="8">
    <source>
        <dbReference type="Google" id="ProtNLM"/>
    </source>
</evidence>
<dbReference type="InterPro" id="IPR036615">
    <property type="entry name" value="Mur_ligase_C_dom_sf"/>
</dbReference>
<dbReference type="PANTHER" id="PTHR43024">
    <property type="entry name" value="UDP-N-ACETYLMURAMOYL-TRIPEPTIDE--D-ALANYL-D-ALANINE LIGASE"/>
    <property type="match status" value="1"/>
</dbReference>
<evidence type="ECO:0000313" key="6">
    <source>
        <dbReference type="EMBL" id="OGF77296.1"/>
    </source>
</evidence>
<keyword evidence="2" id="KW-0547">Nucleotide-binding</keyword>
<protein>
    <recommendedName>
        <fullName evidence="8">UDP-N-acetylmuramoyl-tripeptide--D-alanyl-D-alanine ligase</fullName>
    </recommendedName>
</protein>
<feature type="domain" description="Mur ligase C-terminal" evidence="4">
    <location>
        <begin position="275"/>
        <end position="403"/>
    </location>
</feature>
<accession>A0A1F5WNR9</accession>
<dbReference type="GO" id="GO:0005524">
    <property type="term" value="F:ATP binding"/>
    <property type="evidence" value="ECO:0007669"/>
    <property type="project" value="UniProtKB-KW"/>
</dbReference>
<evidence type="ECO:0000259" key="5">
    <source>
        <dbReference type="Pfam" id="PF08245"/>
    </source>
</evidence>
<dbReference type="InterPro" id="IPR051046">
    <property type="entry name" value="MurCDEF_CellWall_CoF430Synth"/>
</dbReference>
<dbReference type="EMBL" id="MFHT01000022">
    <property type="protein sequence ID" value="OGF77296.1"/>
    <property type="molecule type" value="Genomic_DNA"/>
</dbReference>
<sequence>MREILKKIVVFVLTWEAWLILKKYKPKIVAVTGSVGKTSTKDAIAKVLEKKFRVRESKKSYNSELGVPLAIIGAESGWDSIYKWSVAFWRGIETIIKRENYPEILVLEIGADRPGDIKKIRTWVRPDVAVLTALAEIPVHVEFFSSPEEVFNEKAELVKGLGENATVILNFDDLKIMEMSQKTGCTILTYGFSEGADFEARDYEIFSRKEDFGTIPEGIEFKVKNKKEEFPVKILNAFGSHNVYPALAAIAVGSVFGIKLEDASEMISIYSTPPGRMKLIRGLKNTLILDDSYNSSPKALEAALKVLEEIKPFSKEGRKIAVLGDMLELGKHTITAHRDLGNLAADVSDILCTVGVRAKFFMEGAIKAGFKKRSIYTFETSERAAEELEKIIKPGDIILVKGSQGMRMEKIVERLMAEPEKKKELLCRQDDGWENR</sequence>
<dbReference type="Pfam" id="PF08245">
    <property type="entry name" value="Mur_ligase_M"/>
    <property type="match status" value="2"/>
</dbReference>
<evidence type="ECO:0000256" key="2">
    <source>
        <dbReference type="ARBA" id="ARBA00022741"/>
    </source>
</evidence>
<evidence type="ECO:0000256" key="1">
    <source>
        <dbReference type="ARBA" id="ARBA00022598"/>
    </source>
</evidence>
<name>A0A1F5WNR9_9BACT</name>
<dbReference type="Gene3D" id="3.90.190.20">
    <property type="entry name" value="Mur ligase, C-terminal domain"/>
    <property type="match status" value="1"/>
</dbReference>
<evidence type="ECO:0000313" key="7">
    <source>
        <dbReference type="Proteomes" id="UP000177723"/>
    </source>
</evidence>
<dbReference type="Gene3D" id="3.40.1190.10">
    <property type="entry name" value="Mur-like, catalytic domain"/>
    <property type="match status" value="1"/>
</dbReference>
<evidence type="ECO:0000259" key="4">
    <source>
        <dbReference type="Pfam" id="PF02875"/>
    </source>
</evidence>
<organism evidence="6 7">
    <name type="scientific">Candidatus Giovannonibacteria bacterium RIFCSPHIGHO2_12_FULL_43_15</name>
    <dbReference type="NCBI Taxonomy" id="1798341"/>
    <lineage>
        <taxon>Bacteria</taxon>
        <taxon>Candidatus Giovannoniibacteriota</taxon>
    </lineage>
</organism>